<evidence type="ECO:0000313" key="1">
    <source>
        <dbReference type="EMBL" id="PVY38677.1"/>
    </source>
</evidence>
<name>A0A2U1AQR5_9BACT</name>
<protein>
    <submittedName>
        <fullName evidence="1">GT2 family glycosyltransferase</fullName>
    </submittedName>
</protein>
<dbReference type="SUPFAM" id="SSF53448">
    <property type="entry name" value="Nucleotide-diphospho-sugar transferases"/>
    <property type="match status" value="1"/>
</dbReference>
<keyword evidence="2" id="KW-1185">Reference proteome</keyword>
<keyword evidence="1" id="KW-0808">Transferase</keyword>
<sequence>MDEAQKSRLTLQVLLPEPGEDTSFAAGLNKCVNYAVQLYPSIDYLLFYETDNQILEPKPLLDALKQLESRAELAACGFTVRLHNGLPAGVGQPFPSLTNFIIGKNLVDKFQLERIPYMWDDTLEGSSFSEVDVVYTSPLLVKLDAWKESGGLDVHMFPFADCDVDWARRLYKLGWRMGVIKSNSVIHDNLNFLSAWSMTRAVQNHRGRLRYFKRHRPVGIILVWPVLLILRHFLEFTFVKISVRDQLIRNRLLGQFSCLLKSSIRGYE</sequence>
<dbReference type="GO" id="GO:0016740">
    <property type="term" value="F:transferase activity"/>
    <property type="evidence" value="ECO:0007669"/>
    <property type="project" value="UniProtKB-KW"/>
</dbReference>
<gene>
    <name evidence="1" type="ORF">C8E01_11514</name>
</gene>
<evidence type="ECO:0000313" key="2">
    <source>
        <dbReference type="Proteomes" id="UP000245466"/>
    </source>
</evidence>
<dbReference type="EMBL" id="QEKI01000015">
    <property type="protein sequence ID" value="PVY38677.1"/>
    <property type="molecule type" value="Genomic_DNA"/>
</dbReference>
<accession>A0A2U1AQR5</accession>
<comment type="caution">
    <text evidence="1">The sequence shown here is derived from an EMBL/GenBank/DDBJ whole genome shotgun (WGS) entry which is preliminary data.</text>
</comment>
<proteinExistence type="predicted"/>
<dbReference type="Gene3D" id="3.90.550.10">
    <property type="entry name" value="Spore Coat Polysaccharide Biosynthesis Protein SpsA, Chain A"/>
    <property type="match status" value="1"/>
</dbReference>
<reference evidence="1 2" key="1">
    <citation type="submission" date="2018-04" db="EMBL/GenBank/DDBJ databases">
        <title>Genomic Encyclopedia of Type Strains, Phase IV (KMG-IV): sequencing the most valuable type-strain genomes for metagenomic binning, comparative biology and taxonomic classification.</title>
        <authorList>
            <person name="Goeker M."/>
        </authorList>
    </citation>
    <scope>NUCLEOTIDE SEQUENCE [LARGE SCALE GENOMIC DNA]</scope>
    <source>
        <strain evidence="1 2">DSM 100231</strain>
    </source>
</reference>
<dbReference type="Proteomes" id="UP000245466">
    <property type="component" value="Unassembled WGS sequence"/>
</dbReference>
<dbReference type="AlphaFoldDB" id="A0A2U1AQR5"/>
<organism evidence="1 2">
    <name type="scientific">Pontibacter virosus</name>
    <dbReference type="NCBI Taxonomy" id="1765052"/>
    <lineage>
        <taxon>Bacteria</taxon>
        <taxon>Pseudomonadati</taxon>
        <taxon>Bacteroidota</taxon>
        <taxon>Cytophagia</taxon>
        <taxon>Cytophagales</taxon>
        <taxon>Hymenobacteraceae</taxon>
        <taxon>Pontibacter</taxon>
    </lineage>
</organism>
<dbReference type="InterPro" id="IPR029044">
    <property type="entry name" value="Nucleotide-diphossugar_trans"/>
</dbReference>